<dbReference type="Pfam" id="PF09684">
    <property type="entry name" value="Tail_P2_I"/>
    <property type="match status" value="1"/>
</dbReference>
<accession>A0A5S3XVG7</accession>
<dbReference type="EMBL" id="PNCL01000001">
    <property type="protein sequence ID" value="TMP63103.1"/>
    <property type="molecule type" value="Genomic_DNA"/>
</dbReference>
<dbReference type="Proteomes" id="UP000305730">
    <property type="component" value="Unassembled WGS sequence"/>
</dbReference>
<evidence type="ECO:0000313" key="2">
    <source>
        <dbReference type="EMBL" id="TMP63103.1"/>
    </source>
</evidence>
<dbReference type="InterPro" id="IPR006521">
    <property type="entry name" value="Tail_protein_I"/>
</dbReference>
<name>A0A5S3XVG7_9GAMM</name>
<dbReference type="EMBL" id="PNCK01000009">
    <property type="protein sequence ID" value="TMP46327.1"/>
    <property type="molecule type" value="Genomic_DNA"/>
</dbReference>
<reference evidence="3 4" key="2">
    <citation type="submission" date="2019-06" db="EMBL/GenBank/DDBJ databases">
        <title>Co-occurence of chitin degradation, pigmentation and bioactivity in marine Pseudoalteromonas.</title>
        <authorList>
            <person name="Sonnenschein E.C."/>
            <person name="Bech P.K."/>
        </authorList>
    </citation>
    <scope>NUCLEOTIDE SEQUENCE [LARGE SCALE GENOMIC DNA]</scope>
    <source>
        <strain evidence="4">S2231</strain>
        <strain evidence="3">S2233</strain>
    </source>
</reference>
<gene>
    <name evidence="2" type="ORF">CWB96_00400</name>
    <name evidence="1" type="ORF">CWB97_02395</name>
</gene>
<evidence type="ECO:0000313" key="3">
    <source>
        <dbReference type="Proteomes" id="UP000305730"/>
    </source>
</evidence>
<proteinExistence type="predicted"/>
<reference evidence="2" key="3">
    <citation type="submission" date="2019-09" db="EMBL/GenBank/DDBJ databases">
        <title>Co-occurence of chitin degradation, pigmentation and bioactivity in marine Pseudoalteromonas.</title>
        <authorList>
            <person name="Sonnenschein E.C."/>
            <person name="Bech P.K."/>
        </authorList>
    </citation>
    <scope>NUCLEOTIDE SEQUENCE</scope>
    <source>
        <strain evidence="2">S2231</strain>
        <strain evidence="1">S2233</strain>
    </source>
</reference>
<dbReference type="Proteomes" id="UP000307706">
    <property type="component" value="Unassembled WGS sequence"/>
</dbReference>
<comment type="caution">
    <text evidence="2">The sequence shown here is derived from an EMBL/GenBank/DDBJ whole genome shotgun (WGS) entry which is preliminary data.</text>
</comment>
<keyword evidence="3" id="KW-1185">Reference proteome</keyword>
<sequence>MKESFIDIQGLVPEKLRHEPLFKDVTDALEHIYYTRKNHVKSHLDAIRDKYATYLVLAKKSEFDEFHIQAAPTITTIEPTVFMDEPLIKRETVELSFGTGTHQFITKAASLLPISEIIAGDAVANITQITPHQPHMLKGYFEENVLYEITCRAPVRFEYSGLAHGHPLPISRIECVTLGVVYDYFDLRNSDLYALEPGFKYQVTPISEKVEWVIPGKIYTQQDLDLSQQRNTHVISEFGYQYLIDALGMTPLDVALLRSFITTIHQLKGSRKGVDLMIDLLGLRDYLQIYEWWEDDPDGLTVEPMSYRLEADIRDHSVLVNNKALQALRLFLRQYVYPVMNDFGLLINFVDEQLRTGYNILTHQTLAGSIDSPLVVGMHVQPNQSITGDIASPIVLDVRGLLEREYKANLSSVEQNISYQLAKSELKTAVNVLPFLDIEGATSTQVLIGMAGVTQRRVQTNSCSPITTCIYGLVEQNMFGQLRSSDQSISCSLDLNISTAAQGFVKHTLHGITQSPVMLMVAGQLEREFNGVFNG</sequence>
<evidence type="ECO:0000313" key="4">
    <source>
        <dbReference type="Proteomes" id="UP000307706"/>
    </source>
</evidence>
<protein>
    <submittedName>
        <fullName evidence="2">Uncharacterized protein</fullName>
    </submittedName>
</protein>
<dbReference type="AlphaFoldDB" id="A0A5S3XVG7"/>
<reference evidence="3 4" key="1">
    <citation type="submission" date="2017-12" db="EMBL/GenBank/DDBJ databases">
        <authorList>
            <person name="Paulsen S."/>
            <person name="Gram L.K."/>
        </authorList>
    </citation>
    <scope>NUCLEOTIDE SEQUENCE [LARGE SCALE GENOMIC DNA]</scope>
    <source>
        <strain evidence="2 4">S2231</strain>
        <strain evidence="1 3">S2233</strain>
    </source>
</reference>
<organism evidence="2 4">
    <name type="scientific">Pseudoalteromonas citrea</name>
    <dbReference type="NCBI Taxonomy" id="43655"/>
    <lineage>
        <taxon>Bacteria</taxon>
        <taxon>Pseudomonadati</taxon>
        <taxon>Pseudomonadota</taxon>
        <taxon>Gammaproteobacteria</taxon>
        <taxon>Alteromonadales</taxon>
        <taxon>Pseudoalteromonadaceae</taxon>
        <taxon>Pseudoalteromonas</taxon>
    </lineage>
</organism>
<dbReference type="RefSeq" id="WP_171044245.1">
    <property type="nucleotide sequence ID" value="NZ_PNCK01000009.1"/>
</dbReference>
<evidence type="ECO:0000313" key="1">
    <source>
        <dbReference type="EMBL" id="TMP46327.1"/>
    </source>
</evidence>